<protein>
    <recommendedName>
        <fullName evidence="7">Anti-CBASS protein Acb1</fullName>
    </recommendedName>
</protein>
<evidence type="ECO:0000256" key="9">
    <source>
        <dbReference type="SAM" id="MobiDB-lite"/>
    </source>
</evidence>
<dbReference type="InterPro" id="IPR006445">
    <property type="entry name" value="Phage-assoc_HI1409"/>
</dbReference>
<dbReference type="NCBIfam" id="TIGR01555">
    <property type="entry name" value="phge_rel_HI1409"/>
    <property type="match status" value="1"/>
</dbReference>
<proteinExistence type="inferred from homology"/>
<evidence type="ECO:0000256" key="3">
    <source>
        <dbReference type="ARBA" id="ARBA00034240"/>
    </source>
</evidence>
<sequence>MGEVVPMRANDSLRSVVSGLGDPMRDKMAMTTYGFQMLDELQIANIYRSNWMGRKAVDIPALDAVRKGRDWQAPQEQIELIEAEQNRLGFWKKLLEVLIKARLWGGAALYIGTGDNDLASPLAPERIKKGGVRYLTVLGRRDLAAGEIDQDVMSEFYGKPAYYEVTGVNSLVRIHPSRFSIFVGAAQADSFLNGGINQGWGDSVLEAMYAAMKNADATAANIASLVFEANVDVFSIPNFMASLADPTYSQRLLDRFMLAATAKGINRALILDADEKYERKTVSFATLPDVMQQFIQQFCGAADIPMTRFLGTAPSGLGSNGDHSMANYHDRIASTQSLEITPALYRLDECLIRSALGSRPPEIFYTWAPLEQMSEKEQAEIGKMNAETAEILGRTGIFTSVELRTVVGNQLVESGFYPGLDQAMEETGDDFDLGEGDDNEDDQQQQTRQAANDASPRTLYVSRKVVNAADLIEWAKGQGFKTTLPADDLHVTIAYSRDPVDWMKVGESWAGELKVAAGGPRLMERFGEARVLLFKAAELDWRHENIKAAGASWDHPKYQSHITISYDPESPDLESIEPYQGEIILGPELFAEVKEDWSENLKEE</sequence>
<dbReference type="Proteomes" id="UP000222296">
    <property type="component" value="Chromosome Circular"/>
</dbReference>
<dbReference type="Pfam" id="PF23474">
    <property type="entry name" value="Acb1"/>
    <property type="match status" value="1"/>
</dbReference>
<evidence type="ECO:0000259" key="11">
    <source>
        <dbReference type="Pfam" id="PF23474"/>
    </source>
</evidence>
<reference evidence="12 13" key="1">
    <citation type="journal article" date="2017" name="Genome Announc.">
        <title>Draft Genome Sequence of Agrobacterium tumefaciens Biovar 1 Strain 186, Isolated from Walnut.</title>
        <authorList>
            <person name="Poret-Peterson A.T."/>
            <person name="Bhatnagar S."/>
            <person name="McClean A.E."/>
            <person name="Kluepfel D.A."/>
        </authorList>
    </citation>
    <scope>NUCLEOTIDE SEQUENCE [LARGE SCALE GENOMIC DNA]</scope>
    <source>
        <strain evidence="12 13">186</strain>
    </source>
</reference>
<comment type="catalytic activity">
    <reaction evidence="4">
        <text>3',3',3'-cAAG + H2O = A[3'-5']pG[3'-5']pAp[3'] + H(+)</text>
        <dbReference type="Rhea" id="RHEA:72867"/>
        <dbReference type="ChEBI" id="CHEBI:15377"/>
        <dbReference type="ChEBI" id="CHEBI:15378"/>
        <dbReference type="ChEBI" id="CHEBI:143810"/>
        <dbReference type="ChEBI" id="CHEBI:192533"/>
    </reaction>
    <physiologicalReaction direction="left-to-right" evidence="4">
        <dbReference type="Rhea" id="RHEA:72868"/>
    </physiologicalReaction>
</comment>
<comment type="catalytic activity">
    <reaction evidence="3">
        <text>3',3',3'-c-tri-AMP + H2O = A[3'-5']pA[3'-5']pAp[3'] + H(+)</text>
        <dbReference type="Rhea" id="RHEA:72859"/>
        <dbReference type="ChEBI" id="CHEBI:15377"/>
        <dbReference type="ChEBI" id="CHEBI:15378"/>
        <dbReference type="ChEBI" id="CHEBI:192523"/>
        <dbReference type="ChEBI" id="CHEBI:192530"/>
    </reaction>
    <physiologicalReaction direction="left-to-right" evidence="3">
        <dbReference type="Rhea" id="RHEA:72860"/>
    </physiologicalReaction>
</comment>
<accession>A0AAP9E330</accession>
<comment type="similarity">
    <text evidence="6">Belongs to the anti-CBASS protein Acb1 family.</text>
</comment>
<evidence type="ECO:0000256" key="1">
    <source>
        <dbReference type="ARBA" id="ARBA00022801"/>
    </source>
</evidence>
<evidence type="ECO:0000313" key="13">
    <source>
        <dbReference type="Proteomes" id="UP000222296"/>
    </source>
</evidence>
<evidence type="ECO:0000313" key="12">
    <source>
        <dbReference type="EMBL" id="QDY93903.1"/>
    </source>
</evidence>
<evidence type="ECO:0000256" key="4">
    <source>
        <dbReference type="ARBA" id="ARBA00034244"/>
    </source>
</evidence>
<gene>
    <name evidence="12" type="ORF">CG010_007035</name>
</gene>
<comment type="catalytic activity">
    <reaction evidence="8">
        <text>3',3'-cUAMP + H2O = U[3'-5']pAp[3'] + H(+)</text>
        <dbReference type="Rhea" id="RHEA:72835"/>
        <dbReference type="ChEBI" id="CHEBI:15377"/>
        <dbReference type="ChEBI" id="CHEBI:15378"/>
        <dbReference type="ChEBI" id="CHEBI:143809"/>
        <dbReference type="ChEBI" id="CHEBI:192498"/>
    </reaction>
    <physiologicalReaction direction="left-to-right" evidence="8">
        <dbReference type="Rhea" id="RHEA:72836"/>
    </physiologicalReaction>
</comment>
<dbReference type="InterPro" id="IPR056175">
    <property type="entry name" value="Acb1-like_C"/>
</dbReference>
<dbReference type="AlphaFoldDB" id="A0AAP9E330"/>
<dbReference type="RefSeq" id="WP_099085321.1">
    <property type="nucleotide sequence ID" value="NZ_CP042274.1"/>
</dbReference>
<comment type="catalytic activity">
    <reaction evidence="5">
        <text>3',3'-cGAMP + H2O = G[3'-5']pAp[3'] + H(+)</text>
        <dbReference type="Rhea" id="RHEA:72831"/>
        <dbReference type="ChEBI" id="CHEBI:15377"/>
        <dbReference type="ChEBI" id="CHEBI:15378"/>
        <dbReference type="ChEBI" id="CHEBI:71501"/>
        <dbReference type="ChEBI" id="CHEBI:192497"/>
    </reaction>
    <physiologicalReaction direction="left-to-right" evidence="5">
        <dbReference type="Rhea" id="RHEA:72832"/>
    </physiologicalReaction>
</comment>
<dbReference type="GO" id="GO:0016787">
    <property type="term" value="F:hydrolase activity"/>
    <property type="evidence" value="ECO:0007669"/>
    <property type="project" value="UniProtKB-KW"/>
</dbReference>
<evidence type="ECO:0000256" key="8">
    <source>
        <dbReference type="ARBA" id="ARBA00048123"/>
    </source>
</evidence>
<feature type="region of interest" description="Disordered" evidence="9">
    <location>
        <begin position="423"/>
        <end position="455"/>
    </location>
</feature>
<dbReference type="Pfam" id="PF06381">
    <property type="entry name" value="Phage_portal_3"/>
    <property type="match status" value="1"/>
</dbReference>
<evidence type="ECO:0000259" key="10">
    <source>
        <dbReference type="Pfam" id="PF06381"/>
    </source>
</evidence>
<evidence type="ECO:0000256" key="2">
    <source>
        <dbReference type="ARBA" id="ARBA00034233"/>
    </source>
</evidence>
<name>A0AAP9E330_AGRTU</name>
<organism evidence="12 13">
    <name type="scientific">Agrobacterium tumefaciens</name>
    <dbReference type="NCBI Taxonomy" id="358"/>
    <lineage>
        <taxon>Bacteria</taxon>
        <taxon>Pseudomonadati</taxon>
        <taxon>Pseudomonadota</taxon>
        <taxon>Alphaproteobacteria</taxon>
        <taxon>Hyphomicrobiales</taxon>
        <taxon>Rhizobiaceae</taxon>
        <taxon>Rhizobium/Agrobacterium group</taxon>
        <taxon>Agrobacterium</taxon>
        <taxon>Agrobacterium tumefaciens complex</taxon>
    </lineage>
</organism>
<dbReference type="EMBL" id="CP042274">
    <property type="protein sequence ID" value="QDY93903.1"/>
    <property type="molecule type" value="Genomic_DNA"/>
</dbReference>
<evidence type="ECO:0000256" key="5">
    <source>
        <dbReference type="ARBA" id="ARBA00034283"/>
    </source>
</evidence>
<feature type="domain" description="Anti-CBASS protein Acb1-like C-terminal" evidence="11">
    <location>
        <begin position="457"/>
        <end position="599"/>
    </location>
</feature>
<feature type="compositionally biased region" description="Acidic residues" evidence="9">
    <location>
        <begin position="423"/>
        <end position="443"/>
    </location>
</feature>
<keyword evidence="1" id="KW-0378">Hydrolase</keyword>
<evidence type="ECO:0000256" key="6">
    <source>
        <dbReference type="ARBA" id="ARBA00034316"/>
    </source>
</evidence>
<evidence type="ECO:0000256" key="7">
    <source>
        <dbReference type="ARBA" id="ARBA00034343"/>
    </source>
</evidence>
<comment type="catalytic activity">
    <reaction evidence="2">
        <text>3',3',3'-cAAG + H2O = G[3'-5']pA[3'-5']pAp[3'] + H(+)</text>
        <dbReference type="Rhea" id="RHEA:72863"/>
        <dbReference type="ChEBI" id="CHEBI:15377"/>
        <dbReference type="ChEBI" id="CHEBI:15378"/>
        <dbReference type="ChEBI" id="CHEBI:143810"/>
        <dbReference type="ChEBI" id="CHEBI:192532"/>
    </reaction>
    <physiologicalReaction direction="left-to-right" evidence="2">
        <dbReference type="Rhea" id="RHEA:72864"/>
    </physiologicalReaction>
</comment>
<feature type="domain" description="Anti-CBASS protein Acb1-like N-terminal" evidence="10">
    <location>
        <begin position="42"/>
        <end position="390"/>
    </location>
</feature>
<dbReference type="InterPro" id="IPR024459">
    <property type="entry name" value="Acb1-like_N"/>
</dbReference>